<dbReference type="AlphaFoldDB" id="A0A1M7YK99"/>
<dbReference type="RefSeq" id="WP_073590533.1">
    <property type="nucleotide sequence ID" value="NZ_FRFD01000012.1"/>
</dbReference>
<dbReference type="OrthoDB" id="10018975at2"/>
<keyword evidence="2" id="KW-0732">Signal</keyword>
<protein>
    <recommendedName>
        <fullName evidence="5">Outer membrane efflux protein</fullName>
    </recommendedName>
</protein>
<organism evidence="3 4">
    <name type="scientific">Anaerocolumna xylanovorans DSM 12503</name>
    <dbReference type="NCBI Taxonomy" id="1121345"/>
    <lineage>
        <taxon>Bacteria</taxon>
        <taxon>Bacillati</taxon>
        <taxon>Bacillota</taxon>
        <taxon>Clostridia</taxon>
        <taxon>Lachnospirales</taxon>
        <taxon>Lachnospiraceae</taxon>
        <taxon>Anaerocolumna</taxon>
    </lineage>
</organism>
<feature type="chain" id="PRO_5013065541" description="Outer membrane efflux protein" evidence="2">
    <location>
        <begin position="35"/>
        <end position="454"/>
    </location>
</feature>
<name>A0A1M7YK99_9FIRM</name>
<reference evidence="3 4" key="1">
    <citation type="submission" date="2016-12" db="EMBL/GenBank/DDBJ databases">
        <authorList>
            <person name="Song W.-J."/>
            <person name="Kurnit D.M."/>
        </authorList>
    </citation>
    <scope>NUCLEOTIDE SEQUENCE [LARGE SCALE GENOMIC DNA]</scope>
    <source>
        <strain evidence="3 4">DSM 12503</strain>
    </source>
</reference>
<keyword evidence="4" id="KW-1185">Reference proteome</keyword>
<accession>A0A1M7YK99</accession>
<evidence type="ECO:0008006" key="5">
    <source>
        <dbReference type="Google" id="ProtNLM"/>
    </source>
</evidence>
<feature type="signal peptide" evidence="2">
    <location>
        <begin position="1"/>
        <end position="34"/>
    </location>
</feature>
<dbReference type="Proteomes" id="UP000184612">
    <property type="component" value="Unassembled WGS sequence"/>
</dbReference>
<dbReference type="EMBL" id="FRFD01000012">
    <property type="protein sequence ID" value="SHO52986.1"/>
    <property type="molecule type" value="Genomic_DNA"/>
</dbReference>
<evidence type="ECO:0000313" key="4">
    <source>
        <dbReference type="Proteomes" id="UP000184612"/>
    </source>
</evidence>
<evidence type="ECO:0000313" key="3">
    <source>
        <dbReference type="EMBL" id="SHO52986.1"/>
    </source>
</evidence>
<evidence type="ECO:0000256" key="1">
    <source>
        <dbReference type="SAM" id="Coils"/>
    </source>
</evidence>
<sequence>MKRVKKCDVFKTGKLLLICLVITTFCLCSKTVSAETVSYLLPGGGKAYDFRDVIGRYESYGIDYQINRLQNELQAAKALTAGDTYNNARSDYLYVQAKIQELSAAKDRLLDSKNKLLAQSSEAMAVGESNTSEGDTPAAGSEAEDIKALIMQADNQLSAVEAEIASYQKNAAVLAKSASDAKLSQDLAEFYKNYQNLLTQDGRDKARHSFMQSCLNLIINEEGIKYYTLNQEYIGMQKQIEDIKYQHGYSTKGRIDDISLSLLENDRLFGEKQNDYNFLSSCIKRETGIAENDTIQFNITLDHKNYTAASKVNAFMDSTPAYLQLKNMETSYQNYLSSDAMASSAYRRQTELTVESYRLQKVQVGRQIEDYVKKAINAYEGAFRKMLSAKTELDIADNKCKIIEESFKCKRATQLEVKKAYLDRQSVSLKFYSCCMEVMQWEDILDNNIYQENQ</sequence>
<keyword evidence="1" id="KW-0175">Coiled coil</keyword>
<evidence type="ECO:0000256" key="2">
    <source>
        <dbReference type="SAM" id="SignalP"/>
    </source>
</evidence>
<dbReference type="STRING" id="1121345.SAMN02745217_03898"/>
<proteinExistence type="predicted"/>
<gene>
    <name evidence="3" type="ORF">SAMN02745217_03898</name>
</gene>
<feature type="coiled-coil region" evidence="1">
    <location>
        <begin position="143"/>
        <end position="170"/>
    </location>
</feature>